<dbReference type="KEGG" id="pgri:PgNI_07335"/>
<dbReference type="RefSeq" id="XP_030980844.1">
    <property type="nucleotide sequence ID" value="XM_031127349.1"/>
</dbReference>
<feature type="chain" id="PRO_5028503387" description="Peptide hydrolase" evidence="7">
    <location>
        <begin position="19"/>
        <end position="500"/>
    </location>
</feature>
<sequence>MKTSALLATALLALGGFANDPLTEDKVEADITTRELQNNLWHLNKIARDNGGNRAFGLPGYAASSDYVMERAQTRFYKQMDTYKQYFNHTFEQTREIKLTGPDGVDVYVLTLLYNHPTPAGGITAELIDTPVNDATGSGCLESDWTGIDATGKIALVKRGTCAISDKLKLAKAHGALAVVLYNQNPGTPVSSATLGMVTYDSAENIGLLVPVATTSLEVGTEWKSRLAAGESLTVTVLVDSIFETRETWNIISETKEGDPNSVVVLGAHLDSVQAGPGVNDDGSGTTALLEIMGSVKKYSGFKNKLRFIWWGAEEAGLIGSNFYTSPGQMSEEEADKIRFYANFDMIGSPFPEFVVYQDPDFLEGSAVGSQYLADYLTANGKTATFESFATNSDYYGFLQRGIAATGIFTGAGAPTDPCYHLACDNLDNINWDALTVNAKAAGRLAARLALSLDGIPPRQKSSPAKRDARAIRREFQRWAAVEEHASHAKSCSHKSDNRI</sequence>
<dbReference type="PANTHER" id="PTHR12147">
    <property type="entry name" value="METALLOPEPTIDASE M28 FAMILY MEMBER"/>
    <property type="match status" value="1"/>
</dbReference>
<proteinExistence type="inferred from homology"/>
<dbReference type="Gene3D" id="3.50.30.30">
    <property type="match status" value="1"/>
</dbReference>
<comment type="similarity">
    <text evidence="2">Belongs to the peptidase M28 family. M28B subfamily.</text>
</comment>
<dbReference type="GO" id="GO:0046872">
    <property type="term" value="F:metal ion binding"/>
    <property type="evidence" value="ECO:0007669"/>
    <property type="project" value="UniProtKB-KW"/>
</dbReference>
<evidence type="ECO:0000256" key="7">
    <source>
        <dbReference type="RuleBase" id="RU361240"/>
    </source>
</evidence>
<evidence type="ECO:0000256" key="2">
    <source>
        <dbReference type="ARBA" id="ARBA00005634"/>
    </source>
</evidence>
<evidence type="ECO:0000259" key="8">
    <source>
        <dbReference type="Pfam" id="PF02225"/>
    </source>
</evidence>
<keyword evidence="5 7" id="KW-0378">Hydrolase</keyword>
<dbReference type="Gene3D" id="3.40.630.10">
    <property type="entry name" value="Zn peptidases"/>
    <property type="match status" value="1"/>
</dbReference>
<dbReference type="GO" id="GO:0006508">
    <property type="term" value="P:proteolysis"/>
    <property type="evidence" value="ECO:0007669"/>
    <property type="project" value="UniProtKB-KW"/>
</dbReference>
<evidence type="ECO:0000313" key="11">
    <source>
        <dbReference type="RefSeq" id="XP_030980844.1"/>
    </source>
</evidence>
<dbReference type="PANTHER" id="PTHR12147:SF26">
    <property type="entry name" value="PEPTIDASE M28 DOMAIN-CONTAINING PROTEIN"/>
    <property type="match status" value="1"/>
</dbReference>
<dbReference type="SUPFAM" id="SSF53187">
    <property type="entry name" value="Zn-dependent exopeptidases"/>
    <property type="match status" value="1"/>
</dbReference>
<keyword evidence="6 7" id="KW-0862">Zinc</keyword>
<dbReference type="InterPro" id="IPR003137">
    <property type="entry name" value="PA_domain"/>
</dbReference>
<evidence type="ECO:0000256" key="4">
    <source>
        <dbReference type="ARBA" id="ARBA00022723"/>
    </source>
</evidence>
<evidence type="ECO:0000256" key="6">
    <source>
        <dbReference type="ARBA" id="ARBA00022833"/>
    </source>
</evidence>
<keyword evidence="4 7" id="KW-0479">Metal-binding</keyword>
<keyword evidence="10" id="KW-1185">Reference proteome</keyword>
<protein>
    <recommendedName>
        <fullName evidence="7">Peptide hydrolase</fullName>
        <ecNumber evidence="7">3.4.-.-</ecNumber>
    </recommendedName>
</protein>
<dbReference type="Pfam" id="PF04389">
    <property type="entry name" value="Peptidase_M28"/>
    <property type="match status" value="1"/>
</dbReference>
<evidence type="ECO:0000313" key="10">
    <source>
        <dbReference type="Proteomes" id="UP000515153"/>
    </source>
</evidence>
<feature type="signal peptide" evidence="7">
    <location>
        <begin position="1"/>
        <end position="18"/>
    </location>
</feature>
<evidence type="ECO:0000256" key="1">
    <source>
        <dbReference type="ARBA" id="ARBA00001947"/>
    </source>
</evidence>
<reference evidence="11" key="3">
    <citation type="submission" date="2025-08" db="UniProtKB">
        <authorList>
            <consortium name="RefSeq"/>
        </authorList>
    </citation>
    <scope>IDENTIFICATION</scope>
    <source>
        <strain evidence="11">NI907</strain>
    </source>
</reference>
<evidence type="ECO:0000259" key="9">
    <source>
        <dbReference type="Pfam" id="PF04389"/>
    </source>
</evidence>
<keyword evidence="3 7" id="KW-0645">Protease</keyword>
<feature type="domain" description="Peptidase M28" evidence="9">
    <location>
        <begin position="250"/>
        <end position="442"/>
    </location>
</feature>
<accession>A0A6P8B1C3</accession>
<evidence type="ECO:0000256" key="3">
    <source>
        <dbReference type="ARBA" id="ARBA00022670"/>
    </source>
</evidence>
<feature type="domain" description="PA" evidence="8">
    <location>
        <begin position="124"/>
        <end position="220"/>
    </location>
</feature>
<comment type="cofactor">
    <cofactor evidence="1">
        <name>Zn(2+)</name>
        <dbReference type="ChEBI" id="CHEBI:29105"/>
    </cofactor>
</comment>
<dbReference type="Proteomes" id="UP000515153">
    <property type="component" value="Unplaced"/>
</dbReference>
<dbReference type="Pfam" id="PF02225">
    <property type="entry name" value="PA"/>
    <property type="match status" value="1"/>
</dbReference>
<dbReference type="InterPro" id="IPR045175">
    <property type="entry name" value="M28_fam"/>
</dbReference>
<dbReference type="EC" id="3.4.-.-" evidence="7"/>
<name>A0A6P8B1C3_PYRGI</name>
<dbReference type="GeneID" id="41962258"/>
<reference evidence="11" key="1">
    <citation type="journal article" date="2019" name="Mol. Biol. Evol.">
        <title>Blast fungal genomes show frequent chromosomal changes, gene gains and losses, and effector gene turnover.</title>
        <authorList>
            <person name="Gomez Luciano L.B."/>
            <person name="Jason Tsai I."/>
            <person name="Chuma I."/>
            <person name="Tosa Y."/>
            <person name="Chen Y.H."/>
            <person name="Li J.Y."/>
            <person name="Li M.Y."/>
            <person name="Jade Lu M.Y."/>
            <person name="Nakayashiki H."/>
            <person name="Li W.H."/>
        </authorList>
    </citation>
    <scope>NUCLEOTIDE SEQUENCE</scope>
    <source>
        <strain evidence="11">NI907</strain>
    </source>
</reference>
<gene>
    <name evidence="11" type="ORF">PgNI_07335</name>
</gene>
<dbReference type="CDD" id="cd04816">
    <property type="entry name" value="PA_SaNapH_like"/>
    <property type="match status" value="1"/>
</dbReference>
<dbReference type="InterPro" id="IPR007484">
    <property type="entry name" value="Peptidase_M28"/>
</dbReference>
<evidence type="ECO:0000256" key="5">
    <source>
        <dbReference type="ARBA" id="ARBA00022801"/>
    </source>
</evidence>
<dbReference type="GO" id="GO:0008235">
    <property type="term" value="F:metalloexopeptidase activity"/>
    <property type="evidence" value="ECO:0007669"/>
    <property type="project" value="InterPro"/>
</dbReference>
<keyword evidence="7" id="KW-0732">Signal</keyword>
<reference evidence="11" key="2">
    <citation type="submission" date="2019-10" db="EMBL/GenBank/DDBJ databases">
        <authorList>
            <consortium name="NCBI Genome Project"/>
        </authorList>
    </citation>
    <scope>NUCLEOTIDE SEQUENCE</scope>
    <source>
        <strain evidence="11">NI907</strain>
    </source>
</reference>
<organism evidence="10 11">
    <name type="scientific">Pyricularia grisea</name>
    <name type="common">Crabgrass-specific blast fungus</name>
    <name type="synonym">Magnaporthe grisea</name>
    <dbReference type="NCBI Taxonomy" id="148305"/>
    <lineage>
        <taxon>Eukaryota</taxon>
        <taxon>Fungi</taxon>
        <taxon>Dikarya</taxon>
        <taxon>Ascomycota</taxon>
        <taxon>Pezizomycotina</taxon>
        <taxon>Sordariomycetes</taxon>
        <taxon>Sordariomycetidae</taxon>
        <taxon>Magnaporthales</taxon>
        <taxon>Pyriculariaceae</taxon>
        <taxon>Pyricularia</taxon>
    </lineage>
</organism>
<dbReference type="AlphaFoldDB" id="A0A6P8B1C3"/>
<dbReference type="SUPFAM" id="SSF52025">
    <property type="entry name" value="PA domain"/>
    <property type="match status" value="1"/>
</dbReference>
<dbReference type="InterPro" id="IPR046450">
    <property type="entry name" value="PA_dom_sf"/>
</dbReference>